<dbReference type="GO" id="GO:0005886">
    <property type="term" value="C:plasma membrane"/>
    <property type="evidence" value="ECO:0007669"/>
    <property type="project" value="UniProtKB-SubCell"/>
</dbReference>
<dbReference type="GO" id="GO:0032220">
    <property type="term" value="P:plasma membrane fusion involved in cytogamy"/>
    <property type="evidence" value="ECO:0007669"/>
    <property type="project" value="TreeGrafter"/>
</dbReference>
<feature type="transmembrane region" description="Helical" evidence="10">
    <location>
        <begin position="110"/>
        <end position="127"/>
    </location>
</feature>
<dbReference type="Proteomes" id="UP000054107">
    <property type="component" value="Unassembled WGS sequence"/>
</dbReference>
<dbReference type="AlphaFoldDB" id="A0A0B7MUB2"/>
<evidence type="ECO:0000256" key="5">
    <source>
        <dbReference type="ARBA" id="ARBA00022692"/>
    </source>
</evidence>
<dbReference type="EMBL" id="LN722152">
    <property type="protein sequence ID" value="CEP09641.1"/>
    <property type="molecule type" value="Genomic_DNA"/>
</dbReference>
<evidence type="ECO:0000256" key="3">
    <source>
        <dbReference type="ARBA" id="ARBA00004196"/>
    </source>
</evidence>
<dbReference type="GO" id="GO:0012505">
    <property type="term" value="C:endomembrane system"/>
    <property type="evidence" value="ECO:0007669"/>
    <property type="project" value="UniProtKB-SubCell"/>
</dbReference>
<feature type="transmembrane region" description="Helical" evidence="10">
    <location>
        <begin position="12"/>
        <end position="35"/>
    </location>
</feature>
<comment type="caution">
    <text evidence="10">Lacks conserved residue(s) required for the propagation of feature annotation.</text>
</comment>
<evidence type="ECO:0000256" key="8">
    <source>
        <dbReference type="ARBA" id="ARBA00023136"/>
    </source>
</evidence>
<keyword evidence="6 10" id="KW-0184">Conjugation</keyword>
<feature type="transmembrane region" description="Helical" evidence="10">
    <location>
        <begin position="315"/>
        <end position="337"/>
    </location>
</feature>
<keyword evidence="8 10" id="KW-0472">Membrane</keyword>
<dbReference type="InterPro" id="IPR026777">
    <property type="entry name" value="PRM1"/>
</dbReference>
<proteinExistence type="inferred from homology"/>
<evidence type="ECO:0000256" key="6">
    <source>
        <dbReference type="ARBA" id="ARBA00022971"/>
    </source>
</evidence>
<dbReference type="STRING" id="35722.A0A0B7MUB2"/>
<gene>
    <name evidence="11" type="primary">PARPA_03191.1 scaffold 7172</name>
</gene>
<protein>
    <recommendedName>
        <fullName evidence="10">Plasma membrane fusion protein PRM1</fullName>
    </recommendedName>
</protein>
<evidence type="ECO:0000256" key="1">
    <source>
        <dbReference type="ARBA" id="ARBA00002512"/>
    </source>
</evidence>
<dbReference type="PANTHER" id="PTHR31030">
    <property type="entry name" value="PLASMA MEMBRANE FUSION PROTEIN PRM1"/>
    <property type="match status" value="1"/>
</dbReference>
<sequence length="493" mass="55399">MIRTLNENYSLAWLQMSTISLFTLIGSLLTVLHFISTHVNASRSRIETVCESINTKSEQIFNAPQILLQASVNSVFTAKDNIHRSLSTAIDVFENILVWLISMYKSTFRCLLSLAVHSVLSIVMLITKPLQKVAEGVTSILHLDDGSGQAMDWTQSLNKTQMQIDEWFKNDDAIVRQWIDKPFSKLQGQLNSTFDSWHPPALNLAHTNSSQPCQPDPLMTAIDVVEHGLKFFVYIVIGVLVGLILVCTIVNVVAIRVRHRQIARARSIYLAFDEKPHDKREEMDRYVWTLSSTMLSWQKRKNKVHQLLHFMSHPMVVYCLVVGTAGLIMTYGLAWLVETKSHALFDEFANKTEEWAKNATAQWTGAVTHQFENINTWIGQAESDLNEHAFGVIRSSAIAVNDTLGIVVKEIHNLIQSALGGTPLEQPAQEVIQCLLLNKIESIEQGLTWIAGHSNVHLSRVDVPQFDSIIMGPAMQASIHEHINLNDSSFVLA</sequence>
<keyword evidence="12" id="KW-1185">Reference proteome</keyword>
<dbReference type="GO" id="GO:0043332">
    <property type="term" value="C:mating projection tip"/>
    <property type="evidence" value="ECO:0007669"/>
    <property type="project" value="UniProtKB-UniRule"/>
</dbReference>
<dbReference type="PANTHER" id="PTHR31030:SF1">
    <property type="entry name" value="PLASMA MEMBRANE FUSION PROTEIN PRM1"/>
    <property type="match status" value="1"/>
</dbReference>
<dbReference type="OrthoDB" id="10248838at2759"/>
<name>A0A0B7MUB2_9FUNG</name>
<keyword evidence="5 10" id="KW-0812">Transmembrane</keyword>
<feature type="transmembrane region" description="Helical" evidence="10">
    <location>
        <begin position="231"/>
        <end position="254"/>
    </location>
</feature>
<reference evidence="11 12" key="1">
    <citation type="submission" date="2014-09" db="EMBL/GenBank/DDBJ databases">
        <authorList>
            <person name="Ellenberger Sabrina"/>
        </authorList>
    </citation>
    <scope>NUCLEOTIDE SEQUENCE [LARGE SCALE GENOMIC DNA]</scope>
    <source>
        <strain evidence="11 12">CBS 412.66</strain>
    </source>
</reference>
<comment type="function">
    <text evidence="1 10">Involved in cell fusion during mating by stabilizing the plasma membrane fusion event.</text>
</comment>
<evidence type="ECO:0000256" key="10">
    <source>
        <dbReference type="RuleBase" id="RU366035"/>
    </source>
</evidence>
<keyword evidence="7 10" id="KW-1133">Transmembrane helix</keyword>
<evidence type="ECO:0000256" key="4">
    <source>
        <dbReference type="ARBA" id="ARBA00010780"/>
    </source>
</evidence>
<comment type="similarity">
    <text evidence="4 10">Belongs to the PRM1 family.</text>
</comment>
<keyword evidence="10" id="KW-1003">Cell membrane</keyword>
<evidence type="ECO:0000313" key="11">
    <source>
        <dbReference type="EMBL" id="CEP09641.1"/>
    </source>
</evidence>
<evidence type="ECO:0000256" key="9">
    <source>
        <dbReference type="ARBA" id="ARBA00023180"/>
    </source>
</evidence>
<evidence type="ECO:0000256" key="2">
    <source>
        <dbReference type="ARBA" id="ARBA00004127"/>
    </source>
</evidence>
<accession>A0A0B7MUB2</accession>
<evidence type="ECO:0000313" key="12">
    <source>
        <dbReference type="Proteomes" id="UP000054107"/>
    </source>
</evidence>
<evidence type="ECO:0000256" key="7">
    <source>
        <dbReference type="ARBA" id="ARBA00022989"/>
    </source>
</evidence>
<comment type="subcellular location">
    <subcellularLocation>
        <location evidence="3">Cell envelope</location>
    </subcellularLocation>
    <subcellularLocation>
        <location evidence="10">Cell membrane</location>
        <topology evidence="10">Multi-pass membrane protein</topology>
    </subcellularLocation>
    <subcellularLocation>
        <location evidence="2">Endomembrane system</location>
        <topology evidence="2">Multi-pass membrane protein</topology>
    </subcellularLocation>
</comment>
<organism evidence="11 12">
    <name type="scientific">Parasitella parasitica</name>
    <dbReference type="NCBI Taxonomy" id="35722"/>
    <lineage>
        <taxon>Eukaryota</taxon>
        <taxon>Fungi</taxon>
        <taxon>Fungi incertae sedis</taxon>
        <taxon>Mucoromycota</taxon>
        <taxon>Mucoromycotina</taxon>
        <taxon>Mucoromycetes</taxon>
        <taxon>Mucorales</taxon>
        <taxon>Mucorineae</taxon>
        <taxon>Mucoraceae</taxon>
        <taxon>Parasitella</taxon>
    </lineage>
</organism>
<keyword evidence="9" id="KW-0325">Glycoprotein</keyword>